<accession>A0AA40C4S5</accession>
<evidence type="ECO:0000256" key="2">
    <source>
        <dbReference type="ARBA" id="ARBA00038188"/>
    </source>
</evidence>
<feature type="domain" description="Methyltransferase" evidence="3">
    <location>
        <begin position="60"/>
        <end position="156"/>
    </location>
</feature>
<dbReference type="InterPro" id="IPR029063">
    <property type="entry name" value="SAM-dependent_MTases_sf"/>
</dbReference>
<dbReference type="Proteomes" id="UP001175000">
    <property type="component" value="Unassembled WGS sequence"/>
</dbReference>
<proteinExistence type="inferred from homology"/>
<comment type="caution">
    <text evidence="4">The sequence shown here is derived from an EMBL/GenBank/DDBJ whole genome shotgun (WGS) entry which is preliminary data.</text>
</comment>
<gene>
    <name evidence="4" type="ORF">B0T14DRAFT_428656</name>
</gene>
<dbReference type="AlphaFoldDB" id="A0AA40C4S5"/>
<dbReference type="InterPro" id="IPR041698">
    <property type="entry name" value="Methyltransf_25"/>
</dbReference>
<dbReference type="PANTHER" id="PTHR44068:SF1">
    <property type="entry name" value="HYPOTHETICAL LOC100005854"/>
    <property type="match status" value="1"/>
</dbReference>
<dbReference type="CDD" id="cd02440">
    <property type="entry name" value="AdoMet_MTases"/>
    <property type="match status" value="1"/>
</dbReference>
<dbReference type="GO" id="GO:0032259">
    <property type="term" value="P:methylation"/>
    <property type="evidence" value="ECO:0007669"/>
    <property type="project" value="UniProtKB-KW"/>
</dbReference>
<dbReference type="GO" id="GO:0003838">
    <property type="term" value="F:sterol 24-C-methyltransferase activity"/>
    <property type="evidence" value="ECO:0007669"/>
    <property type="project" value="TreeGrafter"/>
</dbReference>
<reference evidence="4" key="1">
    <citation type="submission" date="2023-06" db="EMBL/GenBank/DDBJ databases">
        <title>Genome-scale phylogeny and comparative genomics of the fungal order Sordariales.</title>
        <authorList>
            <consortium name="Lawrence Berkeley National Laboratory"/>
            <person name="Hensen N."/>
            <person name="Bonometti L."/>
            <person name="Westerberg I."/>
            <person name="Brannstrom I.O."/>
            <person name="Guillou S."/>
            <person name="Cros-Aarteil S."/>
            <person name="Calhoun S."/>
            <person name="Haridas S."/>
            <person name="Kuo A."/>
            <person name="Mondo S."/>
            <person name="Pangilinan J."/>
            <person name="Riley R."/>
            <person name="Labutti K."/>
            <person name="Andreopoulos B."/>
            <person name="Lipzen A."/>
            <person name="Chen C."/>
            <person name="Yanf M."/>
            <person name="Daum C."/>
            <person name="Ng V."/>
            <person name="Clum A."/>
            <person name="Steindorff A."/>
            <person name="Ohm R."/>
            <person name="Martin F."/>
            <person name="Silar P."/>
            <person name="Natvig D."/>
            <person name="Lalanne C."/>
            <person name="Gautier V."/>
            <person name="Ament-Velasquez S.L."/>
            <person name="Kruys A."/>
            <person name="Hutchinson M.I."/>
            <person name="Powell A.J."/>
            <person name="Barry K."/>
            <person name="Miller A.N."/>
            <person name="Grigoriev I.V."/>
            <person name="Debuchy R."/>
            <person name="Gladieux P."/>
            <person name="Thoren M.H."/>
            <person name="Johannesson H."/>
        </authorList>
    </citation>
    <scope>NUCLEOTIDE SEQUENCE</scope>
    <source>
        <strain evidence="4">CBS 606.72</strain>
    </source>
</reference>
<keyword evidence="1" id="KW-0808">Transferase</keyword>
<organism evidence="4 5">
    <name type="scientific">Immersiella caudata</name>
    <dbReference type="NCBI Taxonomy" id="314043"/>
    <lineage>
        <taxon>Eukaryota</taxon>
        <taxon>Fungi</taxon>
        <taxon>Dikarya</taxon>
        <taxon>Ascomycota</taxon>
        <taxon>Pezizomycotina</taxon>
        <taxon>Sordariomycetes</taxon>
        <taxon>Sordariomycetidae</taxon>
        <taxon>Sordariales</taxon>
        <taxon>Lasiosphaeriaceae</taxon>
        <taxon>Immersiella</taxon>
    </lineage>
</organism>
<keyword evidence="4" id="KW-0489">Methyltransferase</keyword>
<keyword evidence="5" id="KW-1185">Reference proteome</keyword>
<dbReference type="GO" id="GO:0005783">
    <property type="term" value="C:endoplasmic reticulum"/>
    <property type="evidence" value="ECO:0007669"/>
    <property type="project" value="TreeGrafter"/>
</dbReference>
<dbReference type="PANTHER" id="PTHR44068">
    <property type="entry name" value="ZGC:194242"/>
    <property type="match status" value="1"/>
</dbReference>
<protein>
    <submittedName>
        <fullName evidence="4">S-adenosyl-L-methionine-dependent methyltransferase</fullName>
    </submittedName>
</protein>
<dbReference type="EMBL" id="JAULSU010000003">
    <property type="protein sequence ID" value="KAK0624338.1"/>
    <property type="molecule type" value="Genomic_DNA"/>
</dbReference>
<evidence type="ECO:0000259" key="3">
    <source>
        <dbReference type="Pfam" id="PF13649"/>
    </source>
</evidence>
<comment type="similarity">
    <text evidence="2">Belongs to the class I-like SAM-binding methyltransferase superfamily. Erg6/SMT family.</text>
</comment>
<evidence type="ECO:0000256" key="1">
    <source>
        <dbReference type="ARBA" id="ARBA00022679"/>
    </source>
</evidence>
<dbReference type="InterPro" id="IPR050447">
    <property type="entry name" value="Erg6_SMT_methyltransf"/>
</dbReference>
<dbReference type="GO" id="GO:0006696">
    <property type="term" value="P:ergosterol biosynthetic process"/>
    <property type="evidence" value="ECO:0007669"/>
    <property type="project" value="TreeGrafter"/>
</dbReference>
<dbReference type="Gene3D" id="3.40.50.150">
    <property type="entry name" value="Vaccinia Virus protein VP39"/>
    <property type="match status" value="1"/>
</dbReference>
<name>A0AA40C4S5_9PEZI</name>
<dbReference type="SUPFAM" id="SSF53335">
    <property type="entry name" value="S-adenosyl-L-methionine-dependent methyltransferases"/>
    <property type="match status" value="1"/>
</dbReference>
<sequence length="275" mass="30894">MSDQYNTLESRIAWDWLCSGNRHFAYYDQPTRWPFPISKAQSRMQEKLFEVLSLPAGAHVLDAGCGDGHVAIDLAQRGNLRVMAIDVVDRHVENARRNVTKGGLDGRVRVEKMGFESLGVMQEGTFDGVYTSEALLHATDAVKVLSEFKRVLKPGGTVVLHEYHNDFMDGKLIGFPREIARNPVGQNVPAFTRAKIYFDGVMEEVGFEEVVVRNYSANIEPMARLLNVSAVWRHIVMLLRLGRFFPNTAAREEGYVGQQHWTYVAVSGVKPAKVV</sequence>
<evidence type="ECO:0000313" key="4">
    <source>
        <dbReference type="EMBL" id="KAK0624338.1"/>
    </source>
</evidence>
<evidence type="ECO:0000313" key="5">
    <source>
        <dbReference type="Proteomes" id="UP001175000"/>
    </source>
</evidence>
<dbReference type="Pfam" id="PF13649">
    <property type="entry name" value="Methyltransf_25"/>
    <property type="match status" value="1"/>
</dbReference>